<name>A0A7X2TA10_9FIRM</name>
<dbReference type="Pfam" id="PF01725">
    <property type="entry name" value="Ham1p_like"/>
    <property type="match status" value="1"/>
</dbReference>
<evidence type="ECO:0000256" key="9">
    <source>
        <dbReference type="ARBA" id="ARBA00052017"/>
    </source>
</evidence>
<evidence type="ECO:0000256" key="2">
    <source>
        <dbReference type="ARBA" id="ARBA00011738"/>
    </source>
</evidence>
<feature type="binding site" evidence="10">
    <location>
        <begin position="158"/>
        <end position="161"/>
    </location>
    <ligand>
        <name>substrate</name>
    </ligand>
</feature>
<dbReference type="GO" id="GO:0036222">
    <property type="term" value="F:XTP diphosphatase activity"/>
    <property type="evidence" value="ECO:0007669"/>
    <property type="project" value="UniProtKB-UniRule"/>
</dbReference>
<keyword evidence="3 10" id="KW-0479">Metal-binding</keyword>
<dbReference type="GO" id="GO:0046872">
    <property type="term" value="F:metal ion binding"/>
    <property type="evidence" value="ECO:0007669"/>
    <property type="project" value="UniProtKB-KW"/>
</dbReference>
<dbReference type="PANTHER" id="PTHR11067">
    <property type="entry name" value="INOSINE TRIPHOSPHATE PYROPHOSPHATASE/HAM1 PROTEIN"/>
    <property type="match status" value="1"/>
</dbReference>
<dbReference type="EC" id="3.6.1.66" evidence="10"/>
<evidence type="ECO:0000256" key="5">
    <source>
        <dbReference type="ARBA" id="ARBA00022801"/>
    </source>
</evidence>
<sequence length="204" mass="22604">MNNYKIIVATSNNNKVKEIKDVLGSSFEIMTMGEAGIDVDIIEDGTTFEENALIKVRAIKPYVKDINHTILLADDSGLCVDALDGEPGIFSARYAGLNVTYLDNNKKLLNAMKNVPLSERDAEFICSIALIFPDNEEWTCRSVVHGKIATELTGHDGFGYDPLFIENKSGLTYAQMSLEEKNEISHRAIAIKKACQKIRSKINS</sequence>
<evidence type="ECO:0000256" key="8">
    <source>
        <dbReference type="ARBA" id="ARBA00051875"/>
    </source>
</evidence>
<comment type="function">
    <text evidence="10">Pyrophosphatase that catalyzes the hydrolysis of nucleoside triphosphates to their monophosphate derivatives, with a high preference for the non-canonical purine nucleotides XTP (xanthosine triphosphate), dITP (deoxyinosine triphosphate) and ITP. Seems to function as a house-cleaning enzyme that removes non-canonical purine nucleotides from the nucleotide pool, thus preventing their incorporation into DNA/RNA and avoiding chromosomal lesions.</text>
</comment>
<dbReference type="GO" id="GO:0009117">
    <property type="term" value="P:nucleotide metabolic process"/>
    <property type="evidence" value="ECO:0007669"/>
    <property type="project" value="UniProtKB-KW"/>
</dbReference>
<feature type="binding site" evidence="10">
    <location>
        <begin position="10"/>
        <end position="15"/>
    </location>
    <ligand>
        <name>substrate</name>
    </ligand>
</feature>
<comment type="caution">
    <text evidence="10">Lacks conserved residue(s) required for the propagation of feature annotation.</text>
</comment>
<evidence type="ECO:0000256" key="6">
    <source>
        <dbReference type="ARBA" id="ARBA00022842"/>
    </source>
</evidence>
<dbReference type="SUPFAM" id="SSF52972">
    <property type="entry name" value="ITPase-like"/>
    <property type="match status" value="1"/>
</dbReference>
<feature type="binding site" evidence="10">
    <location>
        <begin position="186"/>
        <end position="187"/>
    </location>
    <ligand>
        <name>substrate</name>
    </ligand>
</feature>
<dbReference type="GO" id="GO:0009146">
    <property type="term" value="P:purine nucleoside triphosphate catabolic process"/>
    <property type="evidence" value="ECO:0007669"/>
    <property type="project" value="UniProtKB-UniRule"/>
</dbReference>
<dbReference type="EMBL" id="VUMO01000006">
    <property type="protein sequence ID" value="MSS19942.1"/>
    <property type="molecule type" value="Genomic_DNA"/>
</dbReference>
<reference evidence="12 13" key="1">
    <citation type="submission" date="2019-08" db="EMBL/GenBank/DDBJ databases">
        <title>In-depth cultivation of the pig gut microbiome towards novel bacterial diversity and tailored functional studies.</title>
        <authorList>
            <person name="Wylensek D."/>
            <person name="Hitch T.C.A."/>
            <person name="Clavel T."/>
        </authorList>
    </citation>
    <scope>NUCLEOTIDE SEQUENCE [LARGE SCALE GENOMIC DNA]</scope>
    <source>
        <strain evidence="12 13">RF-744-FAT-4</strain>
    </source>
</reference>
<comment type="similarity">
    <text evidence="1 10 11">Belongs to the HAM1 NTPase family.</text>
</comment>
<dbReference type="GO" id="GO:0035870">
    <property type="term" value="F:dITP diphosphatase activity"/>
    <property type="evidence" value="ECO:0007669"/>
    <property type="project" value="UniProtKB-UniRule"/>
</dbReference>
<gene>
    <name evidence="12" type="primary">rdgB</name>
    <name evidence="12" type="ORF">FYJ52_05970</name>
</gene>
<dbReference type="GO" id="GO:0017111">
    <property type="term" value="F:ribonucleoside triphosphate phosphatase activity"/>
    <property type="evidence" value="ECO:0007669"/>
    <property type="project" value="InterPro"/>
</dbReference>
<dbReference type="GO" id="GO:0005829">
    <property type="term" value="C:cytosol"/>
    <property type="evidence" value="ECO:0007669"/>
    <property type="project" value="TreeGrafter"/>
</dbReference>
<dbReference type="InterPro" id="IPR029001">
    <property type="entry name" value="ITPase-like_fam"/>
</dbReference>
<comment type="catalytic activity">
    <reaction evidence="8 10">
        <text>dITP + H2O = dIMP + diphosphate + H(+)</text>
        <dbReference type="Rhea" id="RHEA:28342"/>
        <dbReference type="ChEBI" id="CHEBI:15377"/>
        <dbReference type="ChEBI" id="CHEBI:15378"/>
        <dbReference type="ChEBI" id="CHEBI:33019"/>
        <dbReference type="ChEBI" id="CHEBI:61194"/>
        <dbReference type="ChEBI" id="CHEBI:61382"/>
        <dbReference type="EC" id="3.6.1.66"/>
    </reaction>
</comment>
<dbReference type="HAMAP" id="MF_01405">
    <property type="entry name" value="Non_canon_purine_NTPase"/>
    <property type="match status" value="1"/>
</dbReference>
<keyword evidence="5 10" id="KW-0378">Hydrolase</keyword>
<dbReference type="Proteomes" id="UP000461754">
    <property type="component" value="Unassembled WGS sequence"/>
</dbReference>
<feature type="binding site" evidence="10">
    <location>
        <position position="76"/>
    </location>
    <ligand>
        <name>substrate</name>
    </ligand>
</feature>
<dbReference type="GO" id="GO:0036220">
    <property type="term" value="F:ITP diphosphatase activity"/>
    <property type="evidence" value="ECO:0007669"/>
    <property type="project" value="UniProtKB-UniRule"/>
</dbReference>
<comment type="catalytic activity">
    <reaction evidence="9 10">
        <text>XTP + H2O = XMP + diphosphate + H(+)</text>
        <dbReference type="Rhea" id="RHEA:28610"/>
        <dbReference type="ChEBI" id="CHEBI:15377"/>
        <dbReference type="ChEBI" id="CHEBI:15378"/>
        <dbReference type="ChEBI" id="CHEBI:33019"/>
        <dbReference type="ChEBI" id="CHEBI:57464"/>
        <dbReference type="ChEBI" id="CHEBI:61314"/>
        <dbReference type="EC" id="3.6.1.66"/>
    </reaction>
</comment>
<dbReference type="RefSeq" id="WP_154576319.1">
    <property type="nucleotide sequence ID" value="NZ_VUMO01000006.1"/>
</dbReference>
<feature type="active site" description="Proton acceptor" evidence="10">
    <location>
        <position position="75"/>
    </location>
</feature>
<dbReference type="InterPro" id="IPR002637">
    <property type="entry name" value="RdgB/HAM1"/>
</dbReference>
<evidence type="ECO:0000313" key="13">
    <source>
        <dbReference type="Proteomes" id="UP000461754"/>
    </source>
</evidence>
<keyword evidence="13" id="KW-1185">Reference proteome</keyword>
<evidence type="ECO:0000256" key="7">
    <source>
        <dbReference type="ARBA" id="ARBA00023080"/>
    </source>
</evidence>
<keyword evidence="4 10" id="KW-0547">Nucleotide-binding</keyword>
<keyword evidence="6 10" id="KW-0460">Magnesium</keyword>
<accession>A0A7X2TA10</accession>
<evidence type="ECO:0000256" key="11">
    <source>
        <dbReference type="RuleBase" id="RU003781"/>
    </source>
</evidence>
<comment type="catalytic activity">
    <reaction evidence="10">
        <text>ITP + H2O = IMP + diphosphate + H(+)</text>
        <dbReference type="Rhea" id="RHEA:29399"/>
        <dbReference type="ChEBI" id="CHEBI:15377"/>
        <dbReference type="ChEBI" id="CHEBI:15378"/>
        <dbReference type="ChEBI" id="CHEBI:33019"/>
        <dbReference type="ChEBI" id="CHEBI:58053"/>
        <dbReference type="ChEBI" id="CHEBI:61402"/>
        <dbReference type="EC" id="3.6.1.66"/>
    </reaction>
</comment>
<dbReference type="AlphaFoldDB" id="A0A7X2TA10"/>
<dbReference type="FunFam" id="3.90.950.10:FF:000001">
    <property type="entry name" value="dITP/XTP pyrophosphatase"/>
    <property type="match status" value="1"/>
</dbReference>
<protein>
    <recommendedName>
        <fullName evidence="10">dITP/XTP pyrophosphatase</fullName>
        <ecNumber evidence="10">3.6.1.66</ecNumber>
    </recommendedName>
    <alternativeName>
        <fullName evidence="10">Non-canonical purine NTP pyrophosphatase</fullName>
    </alternativeName>
    <alternativeName>
        <fullName evidence="10">Non-standard purine NTP pyrophosphatase</fullName>
    </alternativeName>
    <alternativeName>
        <fullName evidence="10">Nucleoside-triphosphate diphosphatase</fullName>
    </alternativeName>
    <alternativeName>
        <fullName evidence="10">Nucleoside-triphosphate pyrophosphatase</fullName>
        <shortName evidence="10">NTPase</shortName>
    </alternativeName>
</protein>
<evidence type="ECO:0000256" key="1">
    <source>
        <dbReference type="ARBA" id="ARBA00008023"/>
    </source>
</evidence>
<feature type="binding site" evidence="10">
    <location>
        <position position="75"/>
    </location>
    <ligand>
        <name>Mg(2+)</name>
        <dbReference type="ChEBI" id="CHEBI:18420"/>
    </ligand>
</feature>
<dbReference type="Gene3D" id="3.90.950.10">
    <property type="match status" value="1"/>
</dbReference>
<dbReference type="PANTHER" id="PTHR11067:SF9">
    <property type="entry name" value="INOSINE TRIPHOSPHATE PYROPHOSPHATASE"/>
    <property type="match status" value="1"/>
</dbReference>
<evidence type="ECO:0000313" key="12">
    <source>
        <dbReference type="EMBL" id="MSS19942.1"/>
    </source>
</evidence>
<dbReference type="CDD" id="cd00515">
    <property type="entry name" value="HAM1"/>
    <property type="match status" value="1"/>
</dbReference>
<feature type="binding site" evidence="10">
    <location>
        <position position="181"/>
    </location>
    <ligand>
        <name>substrate</name>
    </ligand>
</feature>
<comment type="cofactor">
    <cofactor evidence="10">
        <name>Mg(2+)</name>
        <dbReference type="ChEBI" id="CHEBI:18420"/>
    </cofactor>
    <text evidence="10">Binds 1 Mg(2+) ion per subunit.</text>
</comment>
<keyword evidence="7 10" id="KW-0546">Nucleotide metabolism</keyword>
<dbReference type="InterPro" id="IPR020922">
    <property type="entry name" value="dITP/XTP_pyrophosphatase"/>
</dbReference>
<comment type="caution">
    <text evidence="12">The sequence shown here is derived from an EMBL/GenBank/DDBJ whole genome shotgun (WGS) entry which is preliminary data.</text>
</comment>
<organism evidence="12 13">
    <name type="scientific">Pseudoramibacter porci</name>
    <dbReference type="NCBI Taxonomy" id="2606631"/>
    <lineage>
        <taxon>Bacteria</taxon>
        <taxon>Bacillati</taxon>
        <taxon>Bacillota</taxon>
        <taxon>Clostridia</taxon>
        <taxon>Eubacteriales</taxon>
        <taxon>Eubacteriaceae</taxon>
        <taxon>Pseudoramibacter</taxon>
    </lineage>
</organism>
<dbReference type="NCBIfam" id="TIGR00042">
    <property type="entry name" value="RdgB/HAM1 family non-canonical purine NTP pyrophosphatase"/>
    <property type="match status" value="1"/>
</dbReference>
<dbReference type="GO" id="GO:0000166">
    <property type="term" value="F:nucleotide binding"/>
    <property type="evidence" value="ECO:0007669"/>
    <property type="project" value="UniProtKB-KW"/>
</dbReference>
<comment type="subunit">
    <text evidence="2 10">Homodimer.</text>
</comment>
<proteinExistence type="inferred from homology"/>
<evidence type="ECO:0000256" key="10">
    <source>
        <dbReference type="HAMAP-Rule" id="MF_01405"/>
    </source>
</evidence>
<evidence type="ECO:0000256" key="4">
    <source>
        <dbReference type="ARBA" id="ARBA00022741"/>
    </source>
</evidence>
<evidence type="ECO:0000256" key="3">
    <source>
        <dbReference type="ARBA" id="ARBA00022723"/>
    </source>
</evidence>